<dbReference type="GO" id="GO:0005886">
    <property type="term" value="C:plasma membrane"/>
    <property type="evidence" value="ECO:0007669"/>
    <property type="project" value="UniProtKB-SubCell"/>
</dbReference>
<dbReference type="Proteomes" id="UP000008555">
    <property type="component" value="Chromosome"/>
</dbReference>
<dbReference type="RefSeq" id="WP_005770951.1">
    <property type="nucleotide sequence ID" value="NC_009727.1"/>
</dbReference>
<keyword evidence="6" id="KW-1003">Cell membrane</keyword>
<dbReference type="PANTHER" id="PTHR43701:SF2">
    <property type="entry name" value="MEMBRANE TRANSPORTER PROTEIN YJNA-RELATED"/>
    <property type="match status" value="1"/>
</dbReference>
<dbReference type="EMBL" id="CP000733">
    <property type="protein sequence ID" value="ABS77199.1"/>
    <property type="molecule type" value="Genomic_DNA"/>
</dbReference>
<feature type="transmembrane region" description="Helical" evidence="6">
    <location>
        <begin position="87"/>
        <end position="106"/>
    </location>
</feature>
<evidence type="ECO:0000256" key="2">
    <source>
        <dbReference type="ARBA" id="ARBA00009142"/>
    </source>
</evidence>
<accession>A9KGC6</accession>
<proteinExistence type="inferred from homology"/>
<dbReference type="InterPro" id="IPR051598">
    <property type="entry name" value="TSUP/Inactive_protease-like"/>
</dbReference>
<evidence type="ECO:0000256" key="3">
    <source>
        <dbReference type="ARBA" id="ARBA00022692"/>
    </source>
</evidence>
<evidence type="ECO:0000256" key="5">
    <source>
        <dbReference type="ARBA" id="ARBA00023136"/>
    </source>
</evidence>
<dbReference type="InterPro" id="IPR002781">
    <property type="entry name" value="TM_pro_TauE-like"/>
</dbReference>
<sequence length="263" mass="28433">MDIFLLIIDCIALGIGAGLVYGIFGGGSGLVMTPGFYYVLRHFELAQGYQMQIAIATTAAVSALLGISATRVQWQNNLIDLSIFKKIFPGLLVGTLLAIILLNIVPSAYLKRLFGLVVILVAVWLGFYHQDRDTKTWSLFSFCNRIMTTIIGLLWFLLGIAVFTVPYLHKCGVDLRRAIGCATLTSTVFSAIAASLLMVTGLFKVGISGNHIGFVNIPLSIIALIPSALAAHWGSKLSVKLPKFHLKIVYAGLLCVVGVLMLC</sequence>
<protein>
    <recommendedName>
        <fullName evidence="6">Probable membrane transporter protein</fullName>
    </recommendedName>
</protein>
<feature type="transmembrane region" description="Helical" evidence="6">
    <location>
        <begin position="150"/>
        <end position="169"/>
    </location>
</feature>
<dbReference type="PANTHER" id="PTHR43701">
    <property type="entry name" value="MEMBRANE TRANSPORTER PROTEIN MJ0441-RELATED"/>
    <property type="match status" value="1"/>
</dbReference>
<evidence type="ECO:0000256" key="6">
    <source>
        <dbReference type="RuleBase" id="RU363041"/>
    </source>
</evidence>
<evidence type="ECO:0000256" key="4">
    <source>
        <dbReference type="ARBA" id="ARBA00022989"/>
    </source>
</evidence>
<reference evidence="7 8" key="1">
    <citation type="journal article" date="2009" name="Infect. Immun.">
        <title>Comparative genomics reveal extensive transposon-mediated genomic plasticity and diversity among potential effector proteins within the genus Coxiella.</title>
        <authorList>
            <person name="Beare P.A."/>
            <person name="Unsworth N."/>
            <person name="Andoh M."/>
            <person name="Voth D.E."/>
            <person name="Omsland A."/>
            <person name="Gilk S.D."/>
            <person name="Williams K.P."/>
            <person name="Sobral B.W."/>
            <person name="Kupko J.J.III."/>
            <person name="Porcella S.F."/>
            <person name="Samuel J.E."/>
            <person name="Heinzen R.A."/>
        </authorList>
    </citation>
    <scope>NUCLEOTIDE SEQUENCE [LARGE SCALE GENOMIC DNA]</scope>
    <source>
        <strain evidence="7 8">Dugway 5J108-111</strain>
    </source>
</reference>
<feature type="transmembrane region" description="Helical" evidence="6">
    <location>
        <begin position="244"/>
        <end position="262"/>
    </location>
</feature>
<name>A9KGC6_COXBN</name>
<dbReference type="HOGENOM" id="CLU_045498_6_0_6"/>
<feature type="transmembrane region" description="Helical" evidence="6">
    <location>
        <begin position="211"/>
        <end position="232"/>
    </location>
</feature>
<dbReference type="Pfam" id="PF01925">
    <property type="entry name" value="TauE"/>
    <property type="match status" value="1"/>
</dbReference>
<keyword evidence="4 6" id="KW-1133">Transmembrane helix</keyword>
<keyword evidence="5 6" id="KW-0472">Membrane</keyword>
<organism evidence="7 8">
    <name type="scientific">Coxiella burnetii (strain Dugway 5J108-111)</name>
    <dbReference type="NCBI Taxonomy" id="434922"/>
    <lineage>
        <taxon>Bacteria</taxon>
        <taxon>Pseudomonadati</taxon>
        <taxon>Pseudomonadota</taxon>
        <taxon>Gammaproteobacteria</taxon>
        <taxon>Legionellales</taxon>
        <taxon>Coxiellaceae</taxon>
        <taxon>Coxiella</taxon>
    </lineage>
</organism>
<feature type="transmembrane region" description="Helical" evidence="6">
    <location>
        <begin position="6"/>
        <end position="39"/>
    </location>
</feature>
<evidence type="ECO:0000313" key="8">
    <source>
        <dbReference type="Proteomes" id="UP000008555"/>
    </source>
</evidence>
<gene>
    <name evidence="7" type="ordered locus">CBUD_1422</name>
</gene>
<dbReference type="KEGG" id="cbd:CBUD_1422"/>
<feature type="transmembrane region" description="Helical" evidence="6">
    <location>
        <begin position="181"/>
        <end position="205"/>
    </location>
</feature>
<feature type="transmembrane region" description="Helical" evidence="6">
    <location>
        <begin position="113"/>
        <end position="130"/>
    </location>
</feature>
<dbReference type="AlphaFoldDB" id="A9KGC6"/>
<comment type="subcellular location">
    <subcellularLocation>
        <location evidence="6">Cell membrane</location>
        <topology evidence="6">Multi-pass membrane protein</topology>
    </subcellularLocation>
    <subcellularLocation>
        <location evidence="1">Membrane</location>
        <topology evidence="1">Multi-pass membrane protein</topology>
    </subcellularLocation>
</comment>
<evidence type="ECO:0000256" key="1">
    <source>
        <dbReference type="ARBA" id="ARBA00004141"/>
    </source>
</evidence>
<comment type="similarity">
    <text evidence="2 6">Belongs to the 4-toluene sulfonate uptake permease (TSUP) (TC 2.A.102) family.</text>
</comment>
<evidence type="ECO:0000313" key="7">
    <source>
        <dbReference type="EMBL" id="ABS77199.1"/>
    </source>
</evidence>
<keyword evidence="3 6" id="KW-0812">Transmembrane</keyword>
<feature type="transmembrane region" description="Helical" evidence="6">
    <location>
        <begin position="51"/>
        <end position="67"/>
    </location>
</feature>